<evidence type="ECO:0000313" key="12">
    <source>
        <dbReference type="Proteomes" id="UP000199347"/>
    </source>
</evidence>
<proteinExistence type="inferred from homology"/>
<dbReference type="Gene3D" id="3.40.640.10">
    <property type="entry name" value="Type I PLP-dependent aspartate aminotransferase-like (Major domain)"/>
    <property type="match status" value="1"/>
</dbReference>
<comment type="catalytic activity">
    <reaction evidence="7">
        <text>an S-substituted L-cysteine + H2O = a thiol + pyruvate + NH4(+)</text>
        <dbReference type="Rhea" id="RHEA:18121"/>
        <dbReference type="ChEBI" id="CHEBI:15361"/>
        <dbReference type="ChEBI" id="CHEBI:15377"/>
        <dbReference type="ChEBI" id="CHEBI:28938"/>
        <dbReference type="ChEBI" id="CHEBI:29256"/>
        <dbReference type="ChEBI" id="CHEBI:58717"/>
        <dbReference type="EC" id="4.4.1.13"/>
    </reaction>
</comment>
<name>A0A1G5MCX6_AFIMA</name>
<dbReference type="GO" id="GO:0019346">
    <property type="term" value="P:transsulfuration"/>
    <property type="evidence" value="ECO:0007669"/>
    <property type="project" value="InterPro"/>
</dbReference>
<gene>
    <name evidence="11" type="ORF">SAMN03080610_00480</name>
</gene>
<accession>A0A1G5MCX6</accession>
<evidence type="ECO:0000256" key="4">
    <source>
        <dbReference type="ARBA" id="ARBA00023239"/>
    </source>
</evidence>
<feature type="modified residue" description="N6-(pyridoxal phosphate)lysine" evidence="8">
    <location>
        <position position="216"/>
    </location>
</feature>
<dbReference type="InterPro" id="IPR006233">
    <property type="entry name" value="Cys_b_lyase_bac"/>
</dbReference>
<dbReference type="Proteomes" id="UP000199347">
    <property type="component" value="Unassembled WGS sequence"/>
</dbReference>
<reference evidence="12" key="1">
    <citation type="submission" date="2016-10" db="EMBL/GenBank/DDBJ databases">
        <authorList>
            <person name="Varghese N."/>
            <person name="Submissions S."/>
        </authorList>
    </citation>
    <scope>NUCLEOTIDE SEQUENCE [LARGE SCALE GENOMIC DNA]</scope>
    <source>
        <strain evidence="12">DSM 2698</strain>
    </source>
</reference>
<dbReference type="PANTHER" id="PTHR43500">
    <property type="entry name" value="CYSTATHIONINE BETA-LYASE-RELATED"/>
    <property type="match status" value="1"/>
</dbReference>
<dbReference type="SUPFAM" id="SSF53383">
    <property type="entry name" value="PLP-dependent transferases"/>
    <property type="match status" value="1"/>
</dbReference>
<dbReference type="InterPro" id="IPR015421">
    <property type="entry name" value="PyrdxlP-dep_Trfase_major"/>
</dbReference>
<sequence length="402" mass="43475">MMPDSGSSGSQPRPETLLSRLGRPVAHPGPVNMPLHRASTIVFDTLEELEAAKSARFDKGTLFYGRFGTPDVFAFEEAIATLSGGYGTVAVPSGLAACVLPLVAFLKPGDHVLVTDSVYEPARTSLSAFIARSGVEVSYFDPRAGAAIAEAMRPNTRLVYLESPGSLTFEIQDLPAIAAVARARGALTMCDNTWASPLFLKPLALGVDLVVEAATKYVVGHSDAMIGTVTTAREDHHRLLRQAANWLGYRISPDDVYLAARGLRTLGVRLERHYRTGLALAEWLESQPQVRRVLHPALASHPDHALWRRDFSGASGLFAIELDTTKAGATVFVEALQLFSQGFSWGGFESLALLTDPGHARTATRWEAEGSLVRLYAGLEDADDLKADLRSGLDRFDVFTRG</sequence>
<dbReference type="OrthoDB" id="9790858at2"/>
<dbReference type="PROSITE" id="PS00868">
    <property type="entry name" value="CYS_MET_METAB_PP"/>
    <property type="match status" value="1"/>
</dbReference>
<dbReference type="InterPro" id="IPR000277">
    <property type="entry name" value="Cys/Met-Metab_PyrdxlP-dep_enz"/>
</dbReference>
<evidence type="ECO:0000256" key="1">
    <source>
        <dbReference type="ARBA" id="ARBA00001933"/>
    </source>
</evidence>
<feature type="region of interest" description="Disordered" evidence="10">
    <location>
        <begin position="1"/>
        <end position="29"/>
    </location>
</feature>
<dbReference type="EMBL" id="FMVW01000001">
    <property type="protein sequence ID" value="SCZ23025.1"/>
    <property type="molecule type" value="Genomic_DNA"/>
</dbReference>
<evidence type="ECO:0000256" key="8">
    <source>
        <dbReference type="PIRSR" id="PIRSR001434-2"/>
    </source>
</evidence>
<keyword evidence="4 11" id="KW-0456">Lyase</keyword>
<dbReference type="PIRSF" id="PIRSF001434">
    <property type="entry name" value="CGS"/>
    <property type="match status" value="1"/>
</dbReference>
<dbReference type="STRING" id="1120955.SAMN03080610_00480"/>
<evidence type="ECO:0000256" key="2">
    <source>
        <dbReference type="ARBA" id="ARBA00009077"/>
    </source>
</evidence>
<evidence type="ECO:0000256" key="10">
    <source>
        <dbReference type="SAM" id="MobiDB-lite"/>
    </source>
</evidence>
<dbReference type="InterPro" id="IPR054542">
    <property type="entry name" value="Cys_met_metab_PP"/>
</dbReference>
<comment type="cofactor">
    <cofactor evidence="1 9">
        <name>pyridoxal 5'-phosphate</name>
        <dbReference type="ChEBI" id="CHEBI:597326"/>
    </cofactor>
</comment>
<keyword evidence="12" id="KW-1185">Reference proteome</keyword>
<dbReference type="GO" id="GO:0019450">
    <property type="term" value="P:L-cysteine catabolic process to pyruvate"/>
    <property type="evidence" value="ECO:0007669"/>
    <property type="project" value="TreeGrafter"/>
</dbReference>
<organism evidence="11 12">
    <name type="scientific">Afifella marina DSM 2698</name>
    <dbReference type="NCBI Taxonomy" id="1120955"/>
    <lineage>
        <taxon>Bacteria</taxon>
        <taxon>Pseudomonadati</taxon>
        <taxon>Pseudomonadota</taxon>
        <taxon>Alphaproteobacteria</taxon>
        <taxon>Hyphomicrobiales</taxon>
        <taxon>Afifellaceae</taxon>
        <taxon>Afifella</taxon>
    </lineage>
</organism>
<dbReference type="InterPro" id="IPR015424">
    <property type="entry name" value="PyrdxlP-dep_Trfase"/>
</dbReference>
<dbReference type="GO" id="GO:0030170">
    <property type="term" value="F:pyridoxal phosphate binding"/>
    <property type="evidence" value="ECO:0007669"/>
    <property type="project" value="InterPro"/>
</dbReference>
<dbReference type="Gene3D" id="3.90.1150.10">
    <property type="entry name" value="Aspartate Aminotransferase, domain 1"/>
    <property type="match status" value="1"/>
</dbReference>
<dbReference type="AlphaFoldDB" id="A0A1G5MCX6"/>
<comment type="pathway">
    <text evidence="5">Amino-acid biosynthesis; L-methionine biosynthesis via de novo pathway; L-homocysteine from L-cystathionine: step 1/1.</text>
</comment>
<evidence type="ECO:0000256" key="7">
    <source>
        <dbReference type="ARBA" id="ARBA00047625"/>
    </source>
</evidence>
<protein>
    <submittedName>
        <fullName evidence="11">Cystathionine beta-lyase</fullName>
    </submittedName>
</protein>
<dbReference type="RefSeq" id="WP_092809273.1">
    <property type="nucleotide sequence ID" value="NZ_FMVW01000001.1"/>
</dbReference>
<comment type="catalytic activity">
    <reaction evidence="6">
        <text>L,L-cystathionine + H2O = L-homocysteine + pyruvate + NH4(+)</text>
        <dbReference type="Rhea" id="RHEA:13965"/>
        <dbReference type="ChEBI" id="CHEBI:15361"/>
        <dbReference type="ChEBI" id="CHEBI:15377"/>
        <dbReference type="ChEBI" id="CHEBI:28938"/>
        <dbReference type="ChEBI" id="CHEBI:58161"/>
        <dbReference type="ChEBI" id="CHEBI:58199"/>
    </reaction>
</comment>
<dbReference type="InterPro" id="IPR015422">
    <property type="entry name" value="PyrdxlP-dep_Trfase_small"/>
</dbReference>
<evidence type="ECO:0000256" key="5">
    <source>
        <dbReference type="ARBA" id="ARBA00046315"/>
    </source>
</evidence>
<evidence type="ECO:0000256" key="9">
    <source>
        <dbReference type="RuleBase" id="RU362118"/>
    </source>
</evidence>
<dbReference type="PANTHER" id="PTHR43500:SF1">
    <property type="entry name" value="CYSTATHIONINE BETA-LYASE-RELATED"/>
    <property type="match status" value="1"/>
</dbReference>
<evidence type="ECO:0000256" key="3">
    <source>
        <dbReference type="ARBA" id="ARBA00022898"/>
    </source>
</evidence>
<dbReference type="FunFam" id="3.40.640.10:FF:000046">
    <property type="entry name" value="Cystathionine gamma-lyase"/>
    <property type="match status" value="1"/>
</dbReference>
<comment type="similarity">
    <text evidence="2 9">Belongs to the trans-sulfuration enzymes family.</text>
</comment>
<dbReference type="CDD" id="cd00614">
    <property type="entry name" value="CGS_like"/>
    <property type="match status" value="1"/>
</dbReference>
<feature type="compositionally biased region" description="Polar residues" evidence="10">
    <location>
        <begin position="1"/>
        <end position="13"/>
    </location>
</feature>
<evidence type="ECO:0000256" key="6">
    <source>
        <dbReference type="ARBA" id="ARBA00047517"/>
    </source>
</evidence>
<evidence type="ECO:0000313" key="11">
    <source>
        <dbReference type="EMBL" id="SCZ23025.1"/>
    </source>
</evidence>
<dbReference type="Pfam" id="PF01053">
    <property type="entry name" value="Cys_Met_Meta_PP"/>
    <property type="match status" value="1"/>
</dbReference>
<dbReference type="GO" id="GO:0047804">
    <property type="term" value="F:cysteine-S-conjugate beta-lyase activity"/>
    <property type="evidence" value="ECO:0007669"/>
    <property type="project" value="UniProtKB-EC"/>
</dbReference>
<dbReference type="NCBIfam" id="TIGR01324">
    <property type="entry name" value="cysta_beta_ly_B"/>
    <property type="match status" value="1"/>
</dbReference>
<keyword evidence="3 8" id="KW-0663">Pyridoxal phosphate</keyword>